<dbReference type="SUPFAM" id="SSF46785">
    <property type="entry name" value="Winged helix' DNA-binding domain"/>
    <property type="match status" value="1"/>
</dbReference>
<evidence type="ECO:0000256" key="2">
    <source>
        <dbReference type="ARBA" id="ARBA00022927"/>
    </source>
</evidence>
<keyword evidence="6" id="KW-0812">Transmembrane</keyword>
<comment type="similarity">
    <text evidence="1">Belongs to the Cdt1 family.</text>
</comment>
<keyword evidence="2" id="KW-0813">Transport</keyword>
<organism evidence="8 9">
    <name type="scientific">Solanum tuberosum</name>
    <name type="common">Potato</name>
    <dbReference type="NCBI Taxonomy" id="4113"/>
    <lineage>
        <taxon>Eukaryota</taxon>
        <taxon>Viridiplantae</taxon>
        <taxon>Streptophyta</taxon>
        <taxon>Embryophyta</taxon>
        <taxon>Tracheophyta</taxon>
        <taxon>Spermatophyta</taxon>
        <taxon>Magnoliopsida</taxon>
        <taxon>eudicotyledons</taxon>
        <taxon>Gunneridae</taxon>
        <taxon>Pentapetalae</taxon>
        <taxon>asterids</taxon>
        <taxon>lamiids</taxon>
        <taxon>Solanales</taxon>
        <taxon>Solanaceae</taxon>
        <taxon>Solanoideae</taxon>
        <taxon>Solaneae</taxon>
        <taxon>Solanum</taxon>
    </lineage>
</organism>
<comment type="subcellular location">
    <subcellularLocation>
        <location evidence="4">Endomembrane system</location>
        <topology evidence="4">Single-pass type IV membrane protein</topology>
    </subcellularLocation>
</comment>
<dbReference type="CDD" id="cd08767">
    <property type="entry name" value="Cdt1_c"/>
    <property type="match status" value="1"/>
</dbReference>
<evidence type="ECO:0000256" key="6">
    <source>
        <dbReference type="SAM" id="Phobius"/>
    </source>
</evidence>
<feature type="compositionally biased region" description="Polar residues" evidence="5">
    <location>
        <begin position="78"/>
        <end position="96"/>
    </location>
</feature>
<keyword evidence="3" id="KW-0131">Cell cycle</keyword>
<evidence type="ECO:0000256" key="4">
    <source>
        <dbReference type="ARBA" id="ARBA00046280"/>
    </source>
</evidence>
<dbReference type="SMART" id="SM00397">
    <property type="entry name" value="t_SNARE"/>
    <property type="match status" value="1"/>
</dbReference>
<evidence type="ECO:0000313" key="9">
    <source>
        <dbReference type="Proteomes" id="UP000826656"/>
    </source>
</evidence>
<keyword evidence="6" id="KW-0472">Membrane</keyword>
<dbReference type="InterPro" id="IPR032054">
    <property type="entry name" value="Cdt1_C"/>
</dbReference>
<dbReference type="InterPro" id="IPR038090">
    <property type="entry name" value="Cdt1_C_WH_dom_sf"/>
</dbReference>
<comment type="caution">
    <text evidence="8">The sequence shown here is derived from an EMBL/GenBank/DDBJ whole genome shotgun (WGS) entry which is preliminary data.</text>
</comment>
<feature type="domain" description="T-SNARE coiled-coil homology" evidence="7">
    <location>
        <begin position="609"/>
        <end position="671"/>
    </location>
</feature>
<evidence type="ECO:0000256" key="5">
    <source>
        <dbReference type="SAM" id="MobiDB-lite"/>
    </source>
</evidence>
<reference evidence="8 9" key="1">
    <citation type="journal article" date="2021" name="bioRxiv">
        <title>Chromosome-scale and haplotype-resolved genome assembly of a tetraploid potato cultivar.</title>
        <authorList>
            <person name="Sun H."/>
            <person name="Jiao W.-B."/>
            <person name="Krause K."/>
            <person name="Campoy J.A."/>
            <person name="Goel M."/>
            <person name="Folz-Donahue K."/>
            <person name="Kukat C."/>
            <person name="Huettel B."/>
            <person name="Schneeberger K."/>
        </authorList>
    </citation>
    <scope>NUCLEOTIDE SEQUENCE [LARGE SCALE GENOMIC DNA]</scope>
    <source>
        <strain evidence="8">SolTubOtavaFocal</strain>
        <tissue evidence="8">Leaves</tissue>
    </source>
</reference>
<protein>
    <recommendedName>
        <fullName evidence="7">t-SNARE coiled-coil homology domain-containing protein</fullName>
    </recommendedName>
</protein>
<keyword evidence="9" id="KW-1185">Reference proteome</keyword>
<dbReference type="InterPro" id="IPR036390">
    <property type="entry name" value="WH_DNA-bd_sf"/>
</dbReference>
<feature type="transmembrane region" description="Helical" evidence="6">
    <location>
        <begin position="680"/>
        <end position="698"/>
    </location>
</feature>
<dbReference type="Gene3D" id="1.20.5.110">
    <property type="match status" value="1"/>
</dbReference>
<dbReference type="CDD" id="cd08674">
    <property type="entry name" value="Cdt1_m"/>
    <property type="match status" value="1"/>
</dbReference>
<dbReference type="Pfam" id="PF16679">
    <property type="entry name" value="CDT1_C"/>
    <property type="match status" value="1"/>
</dbReference>
<sequence>MESTDASSSLLNTFKSKKKLQIGSDPDASGAPSLDPWSSKTPEKTIVPPRRTRNRNAAFSLKDIRQAAQKLRKPDPTRPNSQTDTSLSSVKTQTEEASAAKPKKPVNPVKLPEKYKLLEEFFGGLVSSIRLLQLKGSSATFTNISAKVECLTDRRFTYNHLAQLKFLLPEAIEIKKMLVFDERTTCMKPDLHITLNPNGVEGDKKLKSSRGTEQLRTVFSNRILDFFKSHPEGNDIPEEELPGAFGASKQELLTNTSSPAGAQLKEETPIGSMQKPPVAVSHLSQSFRRSFSHRASIGVVENVKQQTTVSQTSIPPVSEPQITNCPTNTSKLLLTQTRTTKFSTQGVHSATLPPSPLPATPSKNTKSEDGSCLLSAESTPAKLASTPAKLMSSTPLLQPSKRCYMTPDGESTESPRKLVRRPPPSRSLTFNTPVKSSKVTEETSWSRESSTDDEIFDILPESLLQSIRAKEQEALEELDPAISQAKWRKKMISILPKFFDMIYFLFHSINRYVITKEELTHKVISSHLAIADKREFEELLRLLQEITPEWIHEKLSSSGDLLLCVSKVSNADSIRTRIAEAKERGNRAALFDGIEEGGIRASSSYSSHEIDEQENERAIDGLQDRVSFLKKLSGDIHEEVDTHNRMLDRMGNDMDSSRGVLSGTMDKFKMVFETKSSRRMFTLVASFVVLFLVVYYLTR</sequence>
<feature type="region of interest" description="Disordered" evidence="5">
    <location>
        <begin position="399"/>
        <end position="450"/>
    </location>
</feature>
<evidence type="ECO:0000256" key="1">
    <source>
        <dbReference type="ARBA" id="ARBA00008356"/>
    </source>
</evidence>
<dbReference type="PANTHER" id="PTHR28637:SF1">
    <property type="entry name" value="DNA REPLICATION FACTOR CDT1"/>
    <property type="match status" value="1"/>
</dbReference>
<proteinExistence type="inferred from homology"/>
<dbReference type="PANTHER" id="PTHR28637">
    <property type="entry name" value="DNA REPLICATION FACTOR CDT1"/>
    <property type="match status" value="1"/>
</dbReference>
<dbReference type="EMBL" id="JAIVGD010000019">
    <property type="protein sequence ID" value="KAH0747834.1"/>
    <property type="molecule type" value="Genomic_DNA"/>
</dbReference>
<evidence type="ECO:0000313" key="8">
    <source>
        <dbReference type="EMBL" id="KAH0747834.1"/>
    </source>
</evidence>
<feature type="compositionally biased region" description="Polar residues" evidence="5">
    <location>
        <begin position="426"/>
        <end position="437"/>
    </location>
</feature>
<dbReference type="Proteomes" id="UP000826656">
    <property type="component" value="Unassembled WGS sequence"/>
</dbReference>
<dbReference type="InterPro" id="IPR000727">
    <property type="entry name" value="T_SNARE_dom"/>
</dbReference>
<dbReference type="InterPro" id="IPR039899">
    <property type="entry name" value="BET1_SNARE"/>
</dbReference>
<dbReference type="Pfam" id="PF08839">
    <property type="entry name" value="CDT1"/>
    <property type="match status" value="1"/>
</dbReference>
<dbReference type="SUPFAM" id="SSF58038">
    <property type="entry name" value="SNARE fusion complex"/>
    <property type="match status" value="1"/>
</dbReference>
<keyword evidence="2" id="KW-0653">Protein transport</keyword>
<feature type="region of interest" description="Disordered" evidence="5">
    <location>
        <begin position="15"/>
        <end position="105"/>
    </location>
</feature>
<accession>A0ABQ7UFK6</accession>
<name>A0ABQ7UFK6_SOLTU</name>
<keyword evidence="6" id="KW-1133">Transmembrane helix</keyword>
<dbReference type="InterPro" id="IPR045173">
    <property type="entry name" value="Cdt1"/>
</dbReference>
<gene>
    <name evidence="8" type="ORF">KY290_027066</name>
</gene>
<dbReference type="SMART" id="SM01075">
    <property type="entry name" value="CDT1"/>
    <property type="match status" value="1"/>
</dbReference>
<dbReference type="Gene3D" id="1.10.10.1420">
    <property type="entry name" value="DNA replication factor Cdt1, C-terminal WH domain"/>
    <property type="match status" value="1"/>
</dbReference>
<dbReference type="PROSITE" id="PS50192">
    <property type="entry name" value="T_SNARE"/>
    <property type="match status" value="1"/>
</dbReference>
<evidence type="ECO:0000256" key="3">
    <source>
        <dbReference type="ARBA" id="ARBA00023306"/>
    </source>
</evidence>
<evidence type="ECO:0000259" key="7">
    <source>
        <dbReference type="PROSITE" id="PS50192"/>
    </source>
</evidence>
<dbReference type="CDD" id="cd15853">
    <property type="entry name" value="SNARE_Bet1"/>
    <property type="match status" value="1"/>
</dbReference>
<dbReference type="InterPro" id="IPR014939">
    <property type="entry name" value="CDT1_Gemini-bd-like"/>
</dbReference>
<feature type="region of interest" description="Disordered" evidence="5">
    <location>
        <begin position="342"/>
        <end position="372"/>
    </location>
</feature>